<proteinExistence type="predicted"/>
<evidence type="ECO:0000313" key="1">
    <source>
        <dbReference type="EMBL" id="MCI82437.1"/>
    </source>
</evidence>
<accession>A0A392V2S6</accession>
<dbReference type="AlphaFoldDB" id="A0A392V2S6"/>
<comment type="caution">
    <text evidence="1">The sequence shown here is derived from an EMBL/GenBank/DDBJ whole genome shotgun (WGS) entry which is preliminary data.</text>
</comment>
<protein>
    <submittedName>
        <fullName evidence="1">Uncharacterized protein</fullName>
    </submittedName>
</protein>
<dbReference type="EMBL" id="LXQA011043348">
    <property type="protein sequence ID" value="MCI82437.1"/>
    <property type="molecule type" value="Genomic_DNA"/>
</dbReference>
<organism evidence="1 2">
    <name type="scientific">Trifolium medium</name>
    <dbReference type="NCBI Taxonomy" id="97028"/>
    <lineage>
        <taxon>Eukaryota</taxon>
        <taxon>Viridiplantae</taxon>
        <taxon>Streptophyta</taxon>
        <taxon>Embryophyta</taxon>
        <taxon>Tracheophyta</taxon>
        <taxon>Spermatophyta</taxon>
        <taxon>Magnoliopsida</taxon>
        <taxon>eudicotyledons</taxon>
        <taxon>Gunneridae</taxon>
        <taxon>Pentapetalae</taxon>
        <taxon>rosids</taxon>
        <taxon>fabids</taxon>
        <taxon>Fabales</taxon>
        <taxon>Fabaceae</taxon>
        <taxon>Papilionoideae</taxon>
        <taxon>50 kb inversion clade</taxon>
        <taxon>NPAAA clade</taxon>
        <taxon>Hologalegina</taxon>
        <taxon>IRL clade</taxon>
        <taxon>Trifolieae</taxon>
        <taxon>Trifolium</taxon>
    </lineage>
</organism>
<sequence length="37" mass="4020">WNAFSPAQDRNLESAVILPVSCWTSLTEVGLLISVMA</sequence>
<evidence type="ECO:0000313" key="2">
    <source>
        <dbReference type="Proteomes" id="UP000265520"/>
    </source>
</evidence>
<feature type="non-terminal residue" evidence="1">
    <location>
        <position position="1"/>
    </location>
</feature>
<dbReference type="Proteomes" id="UP000265520">
    <property type="component" value="Unassembled WGS sequence"/>
</dbReference>
<keyword evidence="2" id="KW-1185">Reference proteome</keyword>
<reference evidence="1 2" key="1">
    <citation type="journal article" date="2018" name="Front. Plant Sci.">
        <title>Red Clover (Trifolium pratense) and Zigzag Clover (T. medium) - A Picture of Genomic Similarities and Differences.</title>
        <authorList>
            <person name="Dluhosova J."/>
            <person name="Istvanek J."/>
            <person name="Nedelnik J."/>
            <person name="Repkova J."/>
        </authorList>
    </citation>
    <scope>NUCLEOTIDE SEQUENCE [LARGE SCALE GENOMIC DNA]</scope>
    <source>
        <strain evidence="2">cv. 10/8</strain>
        <tissue evidence="1">Leaf</tissue>
    </source>
</reference>
<name>A0A392V2S6_9FABA</name>